<feature type="chain" id="PRO_5038649149" description="Phytocyanin domain-containing protein" evidence="4">
    <location>
        <begin position="29"/>
        <end position="242"/>
    </location>
</feature>
<accession>A0A9D4UM86</accession>
<sequence length="242" mass="23524">MAAAHAGRGSAHAALLLALACLHEAAYGATHTVGGSRGWDLGVDYTNWAAGVTFKVGDVLFFPYTQTVHNVVVVNKAGYDACSDANAITTLSAGNDNVTLTTAGTHYYLCSVVGHCSGGMKLTVMVAAAAAAAPASTPTGATALSPIATPSSAPSPINTEPSQAPASAPTETPASAPAVTAPASGPAGSPATSPVGSSVAPTTNAGAPPSPPPPNAAPSLPMTAAAAGLTLQLMILAFLLAL</sequence>
<keyword evidence="2" id="KW-0325">Glycoprotein</keyword>
<dbReference type="Gene3D" id="2.60.40.420">
    <property type="entry name" value="Cupredoxins - blue copper proteins"/>
    <property type="match status" value="1"/>
</dbReference>
<dbReference type="FunFam" id="2.60.40.420:FF:000003">
    <property type="entry name" value="Blue copper"/>
    <property type="match status" value="1"/>
</dbReference>
<keyword evidence="1" id="KW-0479">Metal-binding</keyword>
<evidence type="ECO:0000259" key="5">
    <source>
        <dbReference type="PROSITE" id="PS51485"/>
    </source>
</evidence>
<protein>
    <recommendedName>
        <fullName evidence="5">Phytocyanin domain-containing protein</fullName>
    </recommendedName>
</protein>
<dbReference type="EMBL" id="JABFUD020000014">
    <property type="protein sequence ID" value="KAI5070446.1"/>
    <property type="molecule type" value="Genomic_DNA"/>
</dbReference>
<dbReference type="SUPFAM" id="SSF49503">
    <property type="entry name" value="Cupredoxins"/>
    <property type="match status" value="1"/>
</dbReference>
<dbReference type="InterPro" id="IPR003245">
    <property type="entry name" value="Phytocyanin_dom"/>
</dbReference>
<evidence type="ECO:0000256" key="3">
    <source>
        <dbReference type="SAM" id="MobiDB-lite"/>
    </source>
</evidence>
<gene>
    <name evidence="6" type="ORF">GOP47_0014789</name>
</gene>
<dbReference type="PANTHER" id="PTHR33021:SF339">
    <property type="entry name" value="OS07G0570600 PROTEIN"/>
    <property type="match status" value="1"/>
</dbReference>
<keyword evidence="4" id="KW-0732">Signal</keyword>
<keyword evidence="7" id="KW-1185">Reference proteome</keyword>
<dbReference type="AlphaFoldDB" id="A0A9D4UM86"/>
<evidence type="ECO:0000256" key="2">
    <source>
        <dbReference type="ARBA" id="ARBA00023180"/>
    </source>
</evidence>
<dbReference type="OrthoDB" id="686200at2759"/>
<dbReference type="PANTHER" id="PTHR33021">
    <property type="entry name" value="BLUE COPPER PROTEIN"/>
    <property type="match status" value="1"/>
</dbReference>
<feature type="compositionally biased region" description="Low complexity" evidence="3">
    <location>
        <begin position="139"/>
        <end position="207"/>
    </location>
</feature>
<dbReference type="CDD" id="cd04216">
    <property type="entry name" value="Phytocyanin"/>
    <property type="match status" value="1"/>
</dbReference>
<reference evidence="6" key="1">
    <citation type="submission" date="2021-01" db="EMBL/GenBank/DDBJ databases">
        <title>Adiantum capillus-veneris genome.</title>
        <authorList>
            <person name="Fang Y."/>
            <person name="Liao Q."/>
        </authorList>
    </citation>
    <scope>NUCLEOTIDE SEQUENCE</scope>
    <source>
        <strain evidence="6">H3</strain>
        <tissue evidence="6">Leaf</tissue>
    </source>
</reference>
<dbReference type="GO" id="GO:0005886">
    <property type="term" value="C:plasma membrane"/>
    <property type="evidence" value="ECO:0007669"/>
    <property type="project" value="TreeGrafter"/>
</dbReference>
<feature type="region of interest" description="Disordered" evidence="3">
    <location>
        <begin position="139"/>
        <end position="219"/>
    </location>
</feature>
<dbReference type="Pfam" id="PF02298">
    <property type="entry name" value="Cu_bind_like"/>
    <property type="match status" value="1"/>
</dbReference>
<dbReference type="GO" id="GO:0046872">
    <property type="term" value="F:metal ion binding"/>
    <property type="evidence" value="ECO:0007669"/>
    <property type="project" value="UniProtKB-KW"/>
</dbReference>
<organism evidence="6 7">
    <name type="scientific">Adiantum capillus-veneris</name>
    <name type="common">Maidenhair fern</name>
    <dbReference type="NCBI Taxonomy" id="13818"/>
    <lineage>
        <taxon>Eukaryota</taxon>
        <taxon>Viridiplantae</taxon>
        <taxon>Streptophyta</taxon>
        <taxon>Embryophyta</taxon>
        <taxon>Tracheophyta</taxon>
        <taxon>Polypodiopsida</taxon>
        <taxon>Polypodiidae</taxon>
        <taxon>Polypodiales</taxon>
        <taxon>Pteridineae</taxon>
        <taxon>Pteridaceae</taxon>
        <taxon>Vittarioideae</taxon>
        <taxon>Adiantum</taxon>
    </lineage>
</organism>
<evidence type="ECO:0000256" key="1">
    <source>
        <dbReference type="ARBA" id="ARBA00022723"/>
    </source>
</evidence>
<feature type="signal peptide" evidence="4">
    <location>
        <begin position="1"/>
        <end position="28"/>
    </location>
</feature>
<feature type="domain" description="Phytocyanin" evidence="5">
    <location>
        <begin position="29"/>
        <end position="128"/>
    </location>
</feature>
<proteinExistence type="predicted"/>
<dbReference type="InterPro" id="IPR039391">
    <property type="entry name" value="Phytocyanin-like"/>
</dbReference>
<evidence type="ECO:0000313" key="6">
    <source>
        <dbReference type="EMBL" id="KAI5070446.1"/>
    </source>
</evidence>
<evidence type="ECO:0000256" key="4">
    <source>
        <dbReference type="SAM" id="SignalP"/>
    </source>
</evidence>
<dbReference type="InterPro" id="IPR008972">
    <property type="entry name" value="Cupredoxin"/>
</dbReference>
<dbReference type="PROSITE" id="PS51485">
    <property type="entry name" value="PHYTOCYANIN"/>
    <property type="match status" value="1"/>
</dbReference>
<comment type="caution">
    <text evidence="6">The sequence shown here is derived from an EMBL/GenBank/DDBJ whole genome shotgun (WGS) entry which is preliminary data.</text>
</comment>
<dbReference type="GO" id="GO:0009055">
    <property type="term" value="F:electron transfer activity"/>
    <property type="evidence" value="ECO:0007669"/>
    <property type="project" value="InterPro"/>
</dbReference>
<name>A0A9D4UM86_ADICA</name>
<evidence type="ECO:0000313" key="7">
    <source>
        <dbReference type="Proteomes" id="UP000886520"/>
    </source>
</evidence>
<dbReference type="Proteomes" id="UP000886520">
    <property type="component" value="Chromosome 14"/>
</dbReference>